<sequence length="549" mass="60371">MFIPRLLLLALLVTAAPAAALTSLETTATVTSVTAYRDRALTQRTATVRLKPGTNLIAITELPVLLQDDSVRVDGTGPAGATITGIEVRRRHLEQTAEKRVRELENEIRDLERELGKLDARKAGVAAQKNFVEALRTAWSDRLSKELAVRRPTTAELNEVMGFVGSNVTRLDEQGRDIETDKKQLKDRIDALKRRKNEATGSQRKESKVVEVVVESRREGPFTLELSAVVGQTGWEPAYDVRLAADGTSAELIYRAQVRQQTGEDWQNVNLTLSTARPASGGAPPELSPWRLFFPRPLPALASPPSSPRPTPFVAQKAVRMAEAEDHAESAAEEAPAGFQTADIDTGATSVSFRIPKPVSITADGSRHGTVISVDRLPVATDYVAVPKLAQGAWLTAELTNKAPYPLLPGEIRIFTGATFTGSAVMKKVAAGEKFVLPFGTDDQIIVRREEQKQHREAGMFGGSRMTYRYRVIVENLRKERRTVTVRDQLPLAENSEIKVSLEETGLKPDERKDDGTIAWKLTLAPGEKREFTFGIVVEYPKDRVVVGL</sequence>
<protein>
    <recommendedName>
        <fullName evidence="7">Mucoidy inhibitor MuiA family protein</fullName>
    </recommendedName>
</protein>
<feature type="domain" description="DUF4140" evidence="4">
    <location>
        <begin position="33"/>
        <end position="131"/>
    </location>
</feature>
<dbReference type="InterPro" id="IPR025554">
    <property type="entry name" value="DUF4140"/>
</dbReference>
<feature type="coiled-coil region" evidence="1">
    <location>
        <begin position="94"/>
        <end position="128"/>
    </location>
</feature>
<keyword evidence="6" id="KW-1185">Reference proteome</keyword>
<dbReference type="EMBL" id="OW150024">
    <property type="protein sequence ID" value="CAH2030778.1"/>
    <property type="molecule type" value="Genomic_DNA"/>
</dbReference>
<proteinExistence type="predicted"/>
<reference evidence="5 6" key="1">
    <citation type="submission" date="2022-03" db="EMBL/GenBank/DDBJ databases">
        <authorList>
            <person name="Koch H."/>
        </authorList>
    </citation>
    <scope>NUCLEOTIDE SEQUENCE [LARGE SCALE GENOMIC DNA]</scope>
    <source>
        <strain evidence="5 6">G1</strain>
    </source>
</reference>
<feature type="chain" id="PRO_5047477717" description="Mucoidy inhibitor MuiA family protein" evidence="2">
    <location>
        <begin position="21"/>
        <end position="549"/>
    </location>
</feature>
<dbReference type="NCBIfam" id="TIGR02231">
    <property type="entry name" value="mucoidy inhibitor MuiA family protein"/>
    <property type="match status" value="1"/>
</dbReference>
<dbReference type="RefSeq" id="WP_305731653.1">
    <property type="nucleotide sequence ID" value="NZ_OW150024.1"/>
</dbReference>
<keyword evidence="1" id="KW-0175">Coiled coil</keyword>
<dbReference type="PANTHER" id="PTHR31005:SF8">
    <property type="entry name" value="DUF4139 DOMAIN-CONTAINING PROTEIN"/>
    <property type="match status" value="1"/>
</dbReference>
<dbReference type="Proteomes" id="UP001295463">
    <property type="component" value="Chromosome"/>
</dbReference>
<gene>
    <name evidence="5" type="ORF">GEAMG1_0964</name>
</gene>
<feature type="domain" description="DUF4139" evidence="3">
    <location>
        <begin position="224"/>
        <end position="542"/>
    </location>
</feature>
<feature type="signal peptide" evidence="2">
    <location>
        <begin position="1"/>
        <end position="20"/>
    </location>
</feature>
<evidence type="ECO:0000313" key="6">
    <source>
        <dbReference type="Proteomes" id="UP001295463"/>
    </source>
</evidence>
<evidence type="ECO:0000256" key="2">
    <source>
        <dbReference type="SAM" id="SignalP"/>
    </source>
</evidence>
<dbReference type="InterPro" id="IPR037291">
    <property type="entry name" value="DUF4139"/>
</dbReference>
<evidence type="ECO:0000259" key="3">
    <source>
        <dbReference type="Pfam" id="PF13598"/>
    </source>
</evidence>
<evidence type="ECO:0000313" key="5">
    <source>
        <dbReference type="EMBL" id="CAH2030778.1"/>
    </source>
</evidence>
<dbReference type="InterPro" id="IPR011935">
    <property type="entry name" value="CHP02231"/>
</dbReference>
<feature type="coiled-coil region" evidence="1">
    <location>
        <begin position="168"/>
        <end position="202"/>
    </location>
</feature>
<dbReference type="Pfam" id="PF13598">
    <property type="entry name" value="DUF4139"/>
    <property type="match status" value="1"/>
</dbReference>
<evidence type="ECO:0008006" key="7">
    <source>
        <dbReference type="Google" id="ProtNLM"/>
    </source>
</evidence>
<accession>A0ABM9D8B6</accession>
<dbReference type="Pfam" id="PF13600">
    <property type="entry name" value="DUF4140"/>
    <property type="match status" value="1"/>
</dbReference>
<organism evidence="5 6">
    <name type="scientific">Trichlorobacter ammonificans</name>
    <dbReference type="NCBI Taxonomy" id="2916410"/>
    <lineage>
        <taxon>Bacteria</taxon>
        <taxon>Pseudomonadati</taxon>
        <taxon>Thermodesulfobacteriota</taxon>
        <taxon>Desulfuromonadia</taxon>
        <taxon>Geobacterales</taxon>
        <taxon>Geobacteraceae</taxon>
        <taxon>Trichlorobacter</taxon>
    </lineage>
</organism>
<evidence type="ECO:0000256" key="1">
    <source>
        <dbReference type="SAM" id="Coils"/>
    </source>
</evidence>
<evidence type="ECO:0000259" key="4">
    <source>
        <dbReference type="Pfam" id="PF13600"/>
    </source>
</evidence>
<name>A0ABM9D8B6_9BACT</name>
<keyword evidence="2" id="KW-0732">Signal</keyword>
<dbReference type="PANTHER" id="PTHR31005">
    <property type="entry name" value="DUF4139 DOMAIN-CONTAINING PROTEIN"/>
    <property type="match status" value="1"/>
</dbReference>